<dbReference type="AlphaFoldDB" id="A0A7J7SBV8"/>
<dbReference type="EMBL" id="JABWUV010000019">
    <property type="protein sequence ID" value="KAF6285966.1"/>
    <property type="molecule type" value="Genomic_DNA"/>
</dbReference>
<organism evidence="1 2">
    <name type="scientific">Myotis myotis</name>
    <name type="common">Greater mouse-eared bat</name>
    <name type="synonym">Vespertilio myotis</name>
    <dbReference type="NCBI Taxonomy" id="51298"/>
    <lineage>
        <taxon>Eukaryota</taxon>
        <taxon>Metazoa</taxon>
        <taxon>Chordata</taxon>
        <taxon>Craniata</taxon>
        <taxon>Vertebrata</taxon>
        <taxon>Euteleostomi</taxon>
        <taxon>Mammalia</taxon>
        <taxon>Eutheria</taxon>
        <taxon>Laurasiatheria</taxon>
        <taxon>Chiroptera</taxon>
        <taxon>Yangochiroptera</taxon>
        <taxon>Vespertilionidae</taxon>
        <taxon>Myotis</taxon>
    </lineage>
</organism>
<sequence>MGAIPSVLQVGRLNGRAQGLAFWFLCSSSPHPSVYGKLQPGRSCALATFSWLPWSQEFQVNSTDHFSLNEVRFASQFIRHLATIALTSGVRHEDPGSLEARGCGFKFQVCHCYCVSFYLSEPLLPNP</sequence>
<evidence type="ECO:0000313" key="1">
    <source>
        <dbReference type="EMBL" id="KAF6285966.1"/>
    </source>
</evidence>
<keyword evidence="2" id="KW-1185">Reference proteome</keyword>
<accession>A0A7J7SBV8</accession>
<name>A0A7J7SBV8_MYOMY</name>
<evidence type="ECO:0000313" key="2">
    <source>
        <dbReference type="Proteomes" id="UP000527355"/>
    </source>
</evidence>
<proteinExistence type="predicted"/>
<comment type="caution">
    <text evidence="1">The sequence shown here is derived from an EMBL/GenBank/DDBJ whole genome shotgun (WGS) entry which is preliminary data.</text>
</comment>
<reference evidence="1 2" key="1">
    <citation type="journal article" date="2020" name="Nature">
        <title>Six reference-quality genomes reveal evolution of bat adaptations.</title>
        <authorList>
            <person name="Jebb D."/>
            <person name="Huang Z."/>
            <person name="Pippel M."/>
            <person name="Hughes G.M."/>
            <person name="Lavrichenko K."/>
            <person name="Devanna P."/>
            <person name="Winkler S."/>
            <person name="Jermiin L.S."/>
            <person name="Skirmuntt E.C."/>
            <person name="Katzourakis A."/>
            <person name="Burkitt-Gray L."/>
            <person name="Ray D.A."/>
            <person name="Sullivan K.A.M."/>
            <person name="Roscito J.G."/>
            <person name="Kirilenko B.M."/>
            <person name="Davalos L.M."/>
            <person name="Corthals A.P."/>
            <person name="Power M.L."/>
            <person name="Jones G."/>
            <person name="Ransome R.D."/>
            <person name="Dechmann D.K.N."/>
            <person name="Locatelli A.G."/>
            <person name="Puechmaille S.J."/>
            <person name="Fedrigo O."/>
            <person name="Jarvis E.D."/>
            <person name="Hiller M."/>
            <person name="Vernes S.C."/>
            <person name="Myers E.W."/>
            <person name="Teeling E.C."/>
        </authorList>
    </citation>
    <scope>NUCLEOTIDE SEQUENCE [LARGE SCALE GENOMIC DNA]</scope>
    <source>
        <strain evidence="1">MMyoMyo1</strain>
        <tissue evidence="1">Flight muscle</tissue>
    </source>
</reference>
<gene>
    <name evidence="1" type="ORF">mMyoMyo1_009522</name>
</gene>
<dbReference type="Proteomes" id="UP000527355">
    <property type="component" value="Unassembled WGS sequence"/>
</dbReference>
<protein>
    <submittedName>
        <fullName evidence="1">Uncharacterized protein</fullName>
    </submittedName>
</protein>